<name>A0A502GES4_9GAMM</name>
<protein>
    <submittedName>
        <fullName evidence="1">Uncharacterized protein</fullName>
    </submittedName>
</protein>
<reference evidence="1 2" key="1">
    <citation type="journal article" date="2019" name="Environ. Microbiol.">
        <title>Species interactions and distinct microbial communities in high Arctic permafrost affected cryosols are associated with the CH4 and CO2 gas fluxes.</title>
        <authorList>
            <person name="Altshuler I."/>
            <person name="Hamel J."/>
            <person name="Turney S."/>
            <person name="Magnuson E."/>
            <person name="Levesque R."/>
            <person name="Greer C."/>
            <person name="Whyte L.G."/>
        </authorList>
    </citation>
    <scope>NUCLEOTIDE SEQUENCE [LARGE SCALE GENOMIC DNA]</scope>
    <source>
        <strain evidence="1 2">E4</strain>
    </source>
</reference>
<evidence type="ECO:0000313" key="1">
    <source>
        <dbReference type="EMBL" id="TPG60122.1"/>
    </source>
</evidence>
<evidence type="ECO:0000313" key="2">
    <source>
        <dbReference type="Proteomes" id="UP000317663"/>
    </source>
</evidence>
<keyword evidence="2" id="KW-1185">Reference proteome</keyword>
<comment type="caution">
    <text evidence="1">The sequence shown here is derived from an EMBL/GenBank/DDBJ whole genome shotgun (WGS) entry which is preliminary data.</text>
</comment>
<organism evidence="1 2">
    <name type="scientific">Ewingella americana</name>
    <dbReference type="NCBI Taxonomy" id="41202"/>
    <lineage>
        <taxon>Bacteria</taxon>
        <taxon>Pseudomonadati</taxon>
        <taxon>Pseudomonadota</taxon>
        <taxon>Gammaproteobacteria</taxon>
        <taxon>Enterobacterales</taxon>
        <taxon>Yersiniaceae</taxon>
        <taxon>Ewingella</taxon>
    </lineage>
</organism>
<sequence>MTKEKKENSFFEDLKSSLEEAVAIEKGEIEIPEDRIHRHELIEDLDLNPDGKKFVKDYKG</sequence>
<proteinExistence type="predicted"/>
<dbReference type="EMBL" id="RCZD01000008">
    <property type="protein sequence ID" value="TPG60122.1"/>
    <property type="molecule type" value="Genomic_DNA"/>
</dbReference>
<gene>
    <name evidence="1" type="ORF">EAH77_16265</name>
</gene>
<dbReference type="AlphaFoldDB" id="A0A502GES4"/>
<dbReference type="RefSeq" id="WP_140473849.1">
    <property type="nucleotide sequence ID" value="NZ_RCZD01000008.1"/>
</dbReference>
<dbReference type="Proteomes" id="UP000317663">
    <property type="component" value="Unassembled WGS sequence"/>
</dbReference>
<accession>A0A502GES4</accession>